<keyword evidence="4" id="KW-1185">Reference proteome</keyword>
<dbReference type="Proteomes" id="UP000675284">
    <property type="component" value="Unassembled WGS sequence"/>
</dbReference>
<dbReference type="InterPro" id="IPR010982">
    <property type="entry name" value="Lambda_DNA-bd_dom_sf"/>
</dbReference>
<dbReference type="InterPro" id="IPR001387">
    <property type="entry name" value="Cro/C1-type_HTH"/>
</dbReference>
<evidence type="ECO:0000259" key="2">
    <source>
        <dbReference type="PROSITE" id="PS50943"/>
    </source>
</evidence>
<dbReference type="SUPFAM" id="SSF47413">
    <property type="entry name" value="lambda repressor-like DNA-binding domains"/>
    <property type="match status" value="1"/>
</dbReference>
<dbReference type="PROSITE" id="PS50943">
    <property type="entry name" value="HTH_CROC1"/>
    <property type="match status" value="1"/>
</dbReference>
<evidence type="ECO:0000256" key="1">
    <source>
        <dbReference type="ARBA" id="ARBA00023125"/>
    </source>
</evidence>
<sequence length="137" mass="16284">MREQIAHNIKFLREQNNWTQKELAEKLLISRSVIAKWENNSVTPDIMSLLKLSEIFQVSLDHLVGNYSFRDDLLKEFKRIYSSSPNSFDEEAVEIVEYIMTNPEFKKEIFELKQLSIKKQHSIHKLIAELIQQYKNI</sequence>
<dbReference type="AlphaFoldDB" id="A0A941IBH9"/>
<protein>
    <submittedName>
        <fullName evidence="3">Helix-turn-helix domain-containing protein</fullName>
    </submittedName>
</protein>
<dbReference type="SMART" id="SM00530">
    <property type="entry name" value="HTH_XRE"/>
    <property type="match status" value="1"/>
</dbReference>
<accession>A0A941IBH9</accession>
<proteinExistence type="predicted"/>
<keyword evidence="1" id="KW-0238">DNA-binding</keyword>
<dbReference type="Pfam" id="PF01381">
    <property type="entry name" value="HTH_3"/>
    <property type="match status" value="1"/>
</dbReference>
<comment type="caution">
    <text evidence="3">The sequence shown here is derived from an EMBL/GenBank/DDBJ whole genome shotgun (WGS) entry which is preliminary data.</text>
</comment>
<gene>
    <name evidence="3" type="ORF">KCX74_04255</name>
</gene>
<dbReference type="RefSeq" id="WP_026680494.1">
    <property type="nucleotide sequence ID" value="NZ_BAAACY010000142.1"/>
</dbReference>
<reference evidence="3" key="1">
    <citation type="submission" date="2021-04" db="EMBL/GenBank/DDBJ databases">
        <title>Isolation and polyphasic classification of algal microorganism.</title>
        <authorList>
            <person name="Wang S."/>
        </authorList>
    </citation>
    <scope>NUCLEOTIDE SEQUENCE</scope>
    <source>
        <strain evidence="3">720a</strain>
    </source>
</reference>
<feature type="domain" description="HTH cro/C1-type" evidence="2">
    <location>
        <begin position="9"/>
        <end position="63"/>
    </location>
</feature>
<dbReference type="PANTHER" id="PTHR46558">
    <property type="entry name" value="TRACRIPTIONAL REGULATORY PROTEIN-RELATED-RELATED"/>
    <property type="match status" value="1"/>
</dbReference>
<name>A0A941IBH9_9BACI</name>
<evidence type="ECO:0000313" key="3">
    <source>
        <dbReference type="EMBL" id="MBR7795255.1"/>
    </source>
</evidence>
<dbReference type="CDD" id="cd00093">
    <property type="entry name" value="HTH_XRE"/>
    <property type="match status" value="1"/>
</dbReference>
<dbReference type="EMBL" id="JAGSOT010000008">
    <property type="protein sequence ID" value="MBR7795255.1"/>
    <property type="molecule type" value="Genomic_DNA"/>
</dbReference>
<organism evidence="3 4">
    <name type="scientific">Virgibacillus salarius</name>
    <dbReference type="NCBI Taxonomy" id="447199"/>
    <lineage>
        <taxon>Bacteria</taxon>
        <taxon>Bacillati</taxon>
        <taxon>Bacillota</taxon>
        <taxon>Bacilli</taxon>
        <taxon>Bacillales</taxon>
        <taxon>Bacillaceae</taxon>
        <taxon>Virgibacillus</taxon>
    </lineage>
</organism>
<evidence type="ECO:0000313" key="4">
    <source>
        <dbReference type="Proteomes" id="UP000675284"/>
    </source>
</evidence>
<dbReference type="PANTHER" id="PTHR46558:SF13">
    <property type="entry name" value="HTH-TYPE TRANSCRIPTIONAL REGULATOR IMMR"/>
    <property type="match status" value="1"/>
</dbReference>
<dbReference type="Gene3D" id="1.10.260.40">
    <property type="entry name" value="lambda repressor-like DNA-binding domains"/>
    <property type="match status" value="1"/>
</dbReference>
<dbReference type="GO" id="GO:0003677">
    <property type="term" value="F:DNA binding"/>
    <property type="evidence" value="ECO:0007669"/>
    <property type="project" value="UniProtKB-KW"/>
</dbReference>